<dbReference type="RefSeq" id="WP_111478135.1">
    <property type="nucleotide sequence ID" value="NZ_QHKM01000003.1"/>
</dbReference>
<dbReference type="AlphaFoldDB" id="A0A328BJX3"/>
<evidence type="ECO:0000256" key="1">
    <source>
        <dbReference type="SAM" id="SignalP"/>
    </source>
</evidence>
<organism evidence="2 3">
    <name type="scientific">Hymenobacter edaphi</name>
    <dbReference type="NCBI Taxonomy" id="2211146"/>
    <lineage>
        <taxon>Bacteria</taxon>
        <taxon>Pseudomonadati</taxon>
        <taxon>Bacteroidota</taxon>
        <taxon>Cytophagia</taxon>
        <taxon>Cytophagales</taxon>
        <taxon>Hymenobacteraceae</taxon>
        <taxon>Hymenobacter</taxon>
    </lineage>
</organism>
<keyword evidence="3" id="KW-1185">Reference proteome</keyword>
<proteinExistence type="predicted"/>
<keyword evidence="1" id="KW-0732">Signal</keyword>
<protein>
    <recommendedName>
        <fullName evidence="4">Secretion system C-terminal sorting domain-containing protein</fullName>
    </recommendedName>
</protein>
<sequence length="266" mass="28593">MRCHYFASAWLLLPTLAVGQTVQPTGAPTTPVNWQSPASGGASFSDAYGLDLNGDGTADLGFTNVYTAPAGPGSPTMRTFVVGARHAAVELATDSVEFDSAKRLQAGQLIRHGIRWGNTGYIDYELVGNGGVGGRGFFRDGAPGFVVARMAVAGRWQYWWIQVESRSGGNRRVNYYGVSPERPLRVASPVGRVALQAYPNPATTAWQVQTSYQGPYRLLDQVGRVVRRGQLGPGEAQLPAAELPAGLYRLELSNALNARLTLVKQQ</sequence>
<accession>A0A328BJX3</accession>
<feature type="chain" id="PRO_5016390551" description="Secretion system C-terminal sorting domain-containing protein" evidence="1">
    <location>
        <begin position="20"/>
        <end position="266"/>
    </location>
</feature>
<evidence type="ECO:0000313" key="3">
    <source>
        <dbReference type="Proteomes" id="UP000248553"/>
    </source>
</evidence>
<gene>
    <name evidence="2" type="ORF">DLM85_10800</name>
</gene>
<reference evidence="3" key="1">
    <citation type="submission" date="2018-05" db="EMBL/GenBank/DDBJ databases">
        <authorList>
            <person name="Nie L."/>
        </authorList>
    </citation>
    <scope>NUCLEOTIDE SEQUENCE [LARGE SCALE GENOMIC DNA]</scope>
    <source>
        <strain evidence="3">NL</strain>
    </source>
</reference>
<comment type="caution">
    <text evidence="2">The sequence shown here is derived from an EMBL/GenBank/DDBJ whole genome shotgun (WGS) entry which is preliminary data.</text>
</comment>
<dbReference type="OrthoDB" id="880243at2"/>
<evidence type="ECO:0008006" key="4">
    <source>
        <dbReference type="Google" id="ProtNLM"/>
    </source>
</evidence>
<feature type="signal peptide" evidence="1">
    <location>
        <begin position="1"/>
        <end position="19"/>
    </location>
</feature>
<evidence type="ECO:0000313" key="2">
    <source>
        <dbReference type="EMBL" id="RAK66701.1"/>
    </source>
</evidence>
<name>A0A328BJX3_9BACT</name>
<dbReference type="Proteomes" id="UP000248553">
    <property type="component" value="Unassembled WGS sequence"/>
</dbReference>
<dbReference type="EMBL" id="QHKM01000003">
    <property type="protein sequence ID" value="RAK66701.1"/>
    <property type="molecule type" value="Genomic_DNA"/>
</dbReference>